<protein>
    <submittedName>
        <fullName evidence="5">Fic family protein</fullName>
    </submittedName>
</protein>
<proteinExistence type="predicted"/>
<dbReference type="GO" id="GO:0005524">
    <property type="term" value="F:ATP binding"/>
    <property type="evidence" value="ECO:0007669"/>
    <property type="project" value="UniProtKB-KW"/>
</dbReference>
<reference evidence="5 6" key="1">
    <citation type="submission" date="2018-12" db="EMBL/GenBank/DDBJ databases">
        <authorList>
            <person name="Meng J."/>
        </authorList>
    </citation>
    <scope>NUCLEOTIDE SEQUENCE [LARGE SCALE GENOMIC DNA]</scope>
    <source>
        <strain evidence="5 6">HT111-2</strain>
    </source>
</reference>
<dbReference type="InterPro" id="IPR040198">
    <property type="entry name" value="Fido_containing"/>
</dbReference>
<gene>
    <name evidence="5" type="ORF">EJK17_03350</name>
</gene>
<feature type="site" description="Important for autoinhibition of adenylyltransferase activity" evidence="3">
    <location>
        <position position="24"/>
    </location>
</feature>
<dbReference type="SUPFAM" id="SSF140931">
    <property type="entry name" value="Fic-like"/>
    <property type="match status" value="1"/>
</dbReference>
<dbReference type="Proteomes" id="UP000288291">
    <property type="component" value="Unassembled WGS sequence"/>
</dbReference>
<evidence type="ECO:0000313" key="6">
    <source>
        <dbReference type="Proteomes" id="UP000288291"/>
    </source>
</evidence>
<accession>A0A437SWF1</accession>
<feature type="binding site" evidence="2">
    <location>
        <position position="204"/>
    </location>
    <ligand>
        <name>ATP</name>
        <dbReference type="ChEBI" id="CHEBI:30616"/>
    </ligand>
</feature>
<dbReference type="PANTHER" id="PTHR13504:SF38">
    <property type="entry name" value="FIDO DOMAIN-CONTAINING PROTEIN"/>
    <property type="match status" value="1"/>
</dbReference>
<evidence type="ECO:0000256" key="1">
    <source>
        <dbReference type="PIRSR" id="PIRSR640198-1"/>
    </source>
</evidence>
<evidence type="ECO:0000313" key="5">
    <source>
        <dbReference type="EMBL" id="RVU71243.1"/>
    </source>
</evidence>
<keyword evidence="2" id="KW-0067">ATP-binding</keyword>
<evidence type="ECO:0000256" key="3">
    <source>
        <dbReference type="PIRSR" id="PIRSR640198-3"/>
    </source>
</evidence>
<evidence type="ECO:0000256" key="2">
    <source>
        <dbReference type="PIRSR" id="PIRSR640198-2"/>
    </source>
</evidence>
<dbReference type="InterPro" id="IPR003812">
    <property type="entry name" value="Fido"/>
</dbReference>
<name>A0A437SWF1_9LACO</name>
<sequence>MLKYPQEYLNDVMVRFAYNSNAIEGNTLTLGETRAVILNSTITTTGIGNYSLRDIYAADNQKDAFNDLIYLANNNEPLNMDNLFKLQFDLTKNTIASAGKFKTNDNYIQGTDVKTAPRALTHSLVQEWIDNTNYRLDHAKNNDEILETLLDTHIQFERLHPFDDGNGRTGREIINFELAKHEMPFLVIKKSDRTLYMQNLADQNVVGLMKYAKRVMSEEQKRYSTYLTKDIQQEKFYKRQIEEMDKETFSANEIKKIRRKQAEERYLNNNGMDLE</sequence>
<dbReference type="PANTHER" id="PTHR13504">
    <property type="entry name" value="FIDO DOMAIN-CONTAINING PROTEIN DDB_G0283145"/>
    <property type="match status" value="1"/>
</dbReference>
<dbReference type="Gene3D" id="1.10.3290.10">
    <property type="entry name" value="Fido-like domain"/>
    <property type="match status" value="1"/>
</dbReference>
<dbReference type="Pfam" id="PF02661">
    <property type="entry name" value="Fic"/>
    <property type="match status" value="1"/>
</dbReference>
<dbReference type="PROSITE" id="PS51459">
    <property type="entry name" value="FIDO"/>
    <property type="match status" value="1"/>
</dbReference>
<dbReference type="RefSeq" id="WP_103661089.1">
    <property type="nucleotide sequence ID" value="NZ_ML136875.1"/>
</dbReference>
<comment type="caution">
    <text evidence="5">The sequence shown here is derived from an EMBL/GenBank/DDBJ whole genome shotgun (WGS) entry which is preliminary data.</text>
</comment>
<dbReference type="EMBL" id="RXIA01000006">
    <property type="protein sequence ID" value="RVU71243.1"/>
    <property type="molecule type" value="Genomic_DNA"/>
</dbReference>
<dbReference type="AlphaFoldDB" id="A0A437SWF1"/>
<dbReference type="InterPro" id="IPR036597">
    <property type="entry name" value="Fido-like_dom_sf"/>
</dbReference>
<keyword evidence="6" id="KW-1185">Reference proteome</keyword>
<keyword evidence="2" id="KW-0547">Nucleotide-binding</keyword>
<feature type="domain" description="Fido" evidence="4">
    <location>
        <begin position="78"/>
        <end position="217"/>
    </location>
</feature>
<organism evidence="5 6">
    <name type="scientific">Lactobacillus xujianguonis</name>
    <dbReference type="NCBI Taxonomy" id="2495899"/>
    <lineage>
        <taxon>Bacteria</taxon>
        <taxon>Bacillati</taxon>
        <taxon>Bacillota</taxon>
        <taxon>Bacilli</taxon>
        <taxon>Lactobacillales</taxon>
        <taxon>Lactobacillaceae</taxon>
        <taxon>Lactobacillus</taxon>
    </lineage>
</organism>
<feature type="active site" evidence="1">
    <location>
        <position position="160"/>
    </location>
</feature>
<feature type="binding site" evidence="2">
    <location>
        <begin position="164"/>
        <end position="171"/>
    </location>
    <ligand>
        <name>ATP</name>
        <dbReference type="ChEBI" id="CHEBI:30616"/>
    </ligand>
</feature>
<evidence type="ECO:0000259" key="4">
    <source>
        <dbReference type="PROSITE" id="PS51459"/>
    </source>
</evidence>